<dbReference type="GO" id="GO:0000155">
    <property type="term" value="F:phosphorelay sensor kinase activity"/>
    <property type="evidence" value="ECO:0007669"/>
    <property type="project" value="InterPro"/>
</dbReference>
<dbReference type="GO" id="GO:0005886">
    <property type="term" value="C:plasma membrane"/>
    <property type="evidence" value="ECO:0007669"/>
    <property type="project" value="UniProtKB-SubCell"/>
</dbReference>
<dbReference type="EC" id="2.7.13.3" evidence="4"/>
<evidence type="ECO:0000256" key="5">
    <source>
        <dbReference type="ARBA" id="ARBA00022475"/>
    </source>
</evidence>
<dbReference type="InterPro" id="IPR004358">
    <property type="entry name" value="Sig_transdc_His_kin-like_C"/>
</dbReference>
<keyword evidence="10" id="KW-0067">ATP-binding</keyword>
<dbReference type="Gene3D" id="3.30.565.10">
    <property type="entry name" value="Histidine kinase-like ATPase, C-terminal domain"/>
    <property type="match status" value="1"/>
</dbReference>
<comment type="catalytic activity">
    <reaction evidence="1">
        <text>ATP + protein L-histidine = ADP + protein N-phospho-L-histidine.</text>
        <dbReference type="EC" id="2.7.13.3"/>
    </reaction>
</comment>
<dbReference type="PANTHER" id="PTHR43711">
    <property type="entry name" value="TWO-COMPONENT HISTIDINE KINASE"/>
    <property type="match status" value="1"/>
</dbReference>
<evidence type="ECO:0000313" key="15">
    <source>
        <dbReference type="EMBL" id="OIO31513.1"/>
    </source>
</evidence>
<dbReference type="Proteomes" id="UP000183206">
    <property type="component" value="Unassembled WGS sequence"/>
</dbReference>
<dbReference type="InterPro" id="IPR050736">
    <property type="entry name" value="Sensor_HK_Regulatory"/>
</dbReference>
<evidence type="ECO:0000256" key="12">
    <source>
        <dbReference type="ARBA" id="ARBA00023136"/>
    </source>
</evidence>
<dbReference type="Pfam" id="PF02518">
    <property type="entry name" value="HATPase_c"/>
    <property type="match status" value="1"/>
</dbReference>
<evidence type="ECO:0000256" key="1">
    <source>
        <dbReference type="ARBA" id="ARBA00000085"/>
    </source>
</evidence>
<feature type="domain" description="Histidine kinase" evidence="14">
    <location>
        <begin position="233"/>
        <end position="448"/>
    </location>
</feature>
<dbReference type="CDD" id="cd00082">
    <property type="entry name" value="HisKA"/>
    <property type="match status" value="1"/>
</dbReference>
<feature type="transmembrane region" description="Helical" evidence="13">
    <location>
        <begin position="21"/>
        <end position="40"/>
    </location>
</feature>
<evidence type="ECO:0000256" key="8">
    <source>
        <dbReference type="ARBA" id="ARBA00022741"/>
    </source>
</evidence>
<dbReference type="Gene3D" id="1.10.287.130">
    <property type="match status" value="1"/>
</dbReference>
<dbReference type="InterPro" id="IPR036890">
    <property type="entry name" value="HATPase_C_sf"/>
</dbReference>
<proteinExistence type="predicted"/>
<comment type="caution">
    <text evidence="15">The sequence shown here is derived from an EMBL/GenBank/DDBJ whole genome shotgun (WGS) entry which is preliminary data.</text>
</comment>
<dbReference type="SMART" id="SM00388">
    <property type="entry name" value="HisKA"/>
    <property type="match status" value="1"/>
</dbReference>
<keyword evidence="9" id="KW-0418">Kinase</keyword>
<comment type="subcellular location">
    <subcellularLocation>
        <location evidence="2">Cell membrane</location>
    </subcellularLocation>
    <subcellularLocation>
        <location evidence="3">Membrane raft</location>
        <topology evidence="3">Multi-pass membrane protein</topology>
    </subcellularLocation>
</comment>
<reference evidence="15 16" key="1">
    <citation type="journal article" date="2016" name="Environ. Microbiol.">
        <title>Genomic resolution of a cold subsurface aquifer community provides metabolic insights for novel microbes adapted to high CO concentrations.</title>
        <authorList>
            <person name="Probst A.J."/>
            <person name="Castelle C.J."/>
            <person name="Singh A."/>
            <person name="Brown C.T."/>
            <person name="Anantharaman K."/>
            <person name="Sharon I."/>
            <person name="Hug L.A."/>
            <person name="Burstein D."/>
            <person name="Emerson J.B."/>
            <person name="Thomas B.C."/>
            <person name="Banfield J.F."/>
        </authorList>
    </citation>
    <scope>NUCLEOTIDE SEQUENCE [LARGE SCALE GENOMIC DNA]</scope>
    <source>
        <strain evidence="15">CG1_02_47_685</strain>
    </source>
</reference>
<evidence type="ECO:0000256" key="6">
    <source>
        <dbReference type="ARBA" id="ARBA00022553"/>
    </source>
</evidence>
<dbReference type="PANTHER" id="PTHR43711:SF1">
    <property type="entry name" value="HISTIDINE KINASE 1"/>
    <property type="match status" value="1"/>
</dbReference>
<keyword evidence="12 13" id="KW-0472">Membrane</keyword>
<dbReference type="SUPFAM" id="SSF47384">
    <property type="entry name" value="Homodimeric domain of signal transducing histidine kinase"/>
    <property type="match status" value="1"/>
</dbReference>
<evidence type="ECO:0000256" key="3">
    <source>
        <dbReference type="ARBA" id="ARBA00004314"/>
    </source>
</evidence>
<evidence type="ECO:0000313" key="16">
    <source>
        <dbReference type="Proteomes" id="UP000183206"/>
    </source>
</evidence>
<dbReference type="EMBL" id="MNVO01000065">
    <property type="protein sequence ID" value="OIO31513.1"/>
    <property type="molecule type" value="Genomic_DNA"/>
</dbReference>
<dbReference type="InterPro" id="IPR005467">
    <property type="entry name" value="His_kinase_dom"/>
</dbReference>
<organism evidence="15 16">
    <name type="scientific">Candidatus Nomurabacteria bacterium CG1_02_47_685</name>
    <dbReference type="NCBI Taxonomy" id="1805282"/>
    <lineage>
        <taxon>Bacteria</taxon>
        <taxon>Candidatus Nomuraibacteriota</taxon>
    </lineage>
</organism>
<dbReference type="InterPro" id="IPR003661">
    <property type="entry name" value="HisK_dim/P_dom"/>
</dbReference>
<protein>
    <recommendedName>
        <fullName evidence="4">histidine kinase</fullName>
        <ecNumber evidence="4">2.7.13.3</ecNumber>
    </recommendedName>
</protein>
<evidence type="ECO:0000259" key="14">
    <source>
        <dbReference type="PROSITE" id="PS50109"/>
    </source>
</evidence>
<gene>
    <name evidence="15" type="ORF">AUJ44_04470</name>
</gene>
<dbReference type="GO" id="GO:0045121">
    <property type="term" value="C:membrane raft"/>
    <property type="evidence" value="ECO:0007669"/>
    <property type="project" value="UniProtKB-SubCell"/>
</dbReference>
<evidence type="ECO:0000256" key="4">
    <source>
        <dbReference type="ARBA" id="ARBA00012438"/>
    </source>
</evidence>
<keyword evidence="11" id="KW-0902">Two-component regulatory system</keyword>
<evidence type="ECO:0000256" key="9">
    <source>
        <dbReference type="ARBA" id="ARBA00022777"/>
    </source>
</evidence>
<dbReference type="AlphaFoldDB" id="A0A1J4V8B2"/>
<sequence length="452" mass="50837">MFEFFKKSAVRGFGVIKNNPQILYTIFLLIAIPFAFLISGQEFLNTARENQERIEQERIGLMYDVFVRYADEKIASSDMASVQDMIEYLAGENPSIEAFKVVSYANSAFMVIASLDRQEIGSIDKANAGRYQSAMLGSFFAFQEYISGERYWRVVKPITDRAGNITAVAFSDISMAHIDDRAAQNITHAYFVMAGIIFIIFLLLLRHARIIDYATLYRKLEEIDKMKDDFVSIAAHELRTPLTVIKGYLDLLSKDRMSDDDKTSMERINISVEQLNALVGDILDVARMQQGKMQFDMKRVDVAEIARGVAGSFAPISKAKHIVVNTDAPERAFVFVDEQRLKQIFVNLIGNAVKYTPDERRVDVSVRNENGNVSLRVSDTGIGISAEDQRHLFGKFFRVRTKETEDIRGTGLGLWITAQIVAEMGGRIAVESIKGKGTDFIVSFPSAEESKS</sequence>
<dbReference type="FunFam" id="3.30.565.10:FF:000023">
    <property type="entry name" value="PAS domain-containing sensor histidine kinase"/>
    <property type="match status" value="1"/>
</dbReference>
<dbReference type="STRING" id="1805282.AUJ44_04470"/>
<keyword evidence="5" id="KW-1003">Cell membrane</keyword>
<keyword evidence="8" id="KW-0547">Nucleotide-binding</keyword>
<dbReference type="InterPro" id="IPR036097">
    <property type="entry name" value="HisK_dim/P_sf"/>
</dbReference>
<accession>A0A1J4V8B2</accession>
<feature type="transmembrane region" description="Helical" evidence="13">
    <location>
        <begin position="188"/>
        <end position="205"/>
    </location>
</feature>
<keyword evidence="13" id="KW-0812">Transmembrane</keyword>
<keyword evidence="6" id="KW-0597">Phosphoprotein</keyword>
<dbReference type="Pfam" id="PF00512">
    <property type="entry name" value="HisKA"/>
    <property type="match status" value="1"/>
</dbReference>
<dbReference type="GO" id="GO:0005524">
    <property type="term" value="F:ATP binding"/>
    <property type="evidence" value="ECO:0007669"/>
    <property type="project" value="UniProtKB-KW"/>
</dbReference>
<keyword evidence="7" id="KW-0808">Transferase</keyword>
<dbReference type="SUPFAM" id="SSF55874">
    <property type="entry name" value="ATPase domain of HSP90 chaperone/DNA topoisomerase II/histidine kinase"/>
    <property type="match status" value="1"/>
</dbReference>
<dbReference type="PROSITE" id="PS50109">
    <property type="entry name" value="HIS_KIN"/>
    <property type="match status" value="1"/>
</dbReference>
<keyword evidence="13" id="KW-1133">Transmembrane helix</keyword>
<evidence type="ECO:0000256" key="11">
    <source>
        <dbReference type="ARBA" id="ARBA00023012"/>
    </source>
</evidence>
<evidence type="ECO:0000256" key="13">
    <source>
        <dbReference type="SAM" id="Phobius"/>
    </source>
</evidence>
<evidence type="ECO:0000256" key="7">
    <source>
        <dbReference type="ARBA" id="ARBA00022679"/>
    </source>
</evidence>
<dbReference type="SMART" id="SM00387">
    <property type="entry name" value="HATPase_c"/>
    <property type="match status" value="1"/>
</dbReference>
<dbReference type="PRINTS" id="PR00344">
    <property type="entry name" value="BCTRLSENSOR"/>
</dbReference>
<dbReference type="FunFam" id="1.10.287.130:FF:000001">
    <property type="entry name" value="Two-component sensor histidine kinase"/>
    <property type="match status" value="1"/>
</dbReference>
<evidence type="ECO:0000256" key="10">
    <source>
        <dbReference type="ARBA" id="ARBA00022840"/>
    </source>
</evidence>
<evidence type="ECO:0000256" key="2">
    <source>
        <dbReference type="ARBA" id="ARBA00004236"/>
    </source>
</evidence>
<dbReference type="InterPro" id="IPR003594">
    <property type="entry name" value="HATPase_dom"/>
</dbReference>
<name>A0A1J4V8B2_9BACT</name>